<dbReference type="GO" id="GO:0005737">
    <property type="term" value="C:cytoplasm"/>
    <property type="evidence" value="ECO:0007669"/>
    <property type="project" value="TreeGrafter"/>
</dbReference>
<evidence type="ECO:0000313" key="2">
    <source>
        <dbReference type="EMBL" id="RHA37757.1"/>
    </source>
</evidence>
<dbReference type="GO" id="GO:0004029">
    <property type="term" value="F:aldehyde dehydrogenase (NAD+) activity"/>
    <property type="evidence" value="ECO:0007669"/>
    <property type="project" value="TreeGrafter"/>
</dbReference>
<dbReference type="InterPro" id="IPR036291">
    <property type="entry name" value="NAD(P)-bd_dom_sf"/>
</dbReference>
<dbReference type="PANTHER" id="PTHR48079:SF6">
    <property type="entry name" value="NAD(P)-BINDING DOMAIN-CONTAINING PROTEIN-RELATED"/>
    <property type="match status" value="1"/>
</dbReference>
<keyword evidence="3" id="KW-1185">Reference proteome</keyword>
<name>A0A413RHU5_9CELL</name>
<proteinExistence type="predicted"/>
<dbReference type="InterPro" id="IPR001509">
    <property type="entry name" value="Epimerase_deHydtase"/>
</dbReference>
<dbReference type="SUPFAM" id="SSF51735">
    <property type="entry name" value="NAD(P)-binding Rossmann-fold domains"/>
    <property type="match status" value="1"/>
</dbReference>
<dbReference type="CDD" id="cd05262">
    <property type="entry name" value="SDR_a7"/>
    <property type="match status" value="1"/>
</dbReference>
<dbReference type="InterPro" id="IPR051783">
    <property type="entry name" value="NAD(P)-dependent_oxidoreduct"/>
</dbReference>
<organism evidence="2 3">
    <name type="scientific">Cellulomonas rhizosphaerae</name>
    <dbReference type="NCBI Taxonomy" id="2293719"/>
    <lineage>
        <taxon>Bacteria</taxon>
        <taxon>Bacillati</taxon>
        <taxon>Actinomycetota</taxon>
        <taxon>Actinomycetes</taxon>
        <taxon>Micrococcales</taxon>
        <taxon>Cellulomonadaceae</taxon>
        <taxon>Cellulomonas</taxon>
    </lineage>
</organism>
<dbReference type="Proteomes" id="UP000283374">
    <property type="component" value="Unassembled WGS sequence"/>
</dbReference>
<protein>
    <submittedName>
        <fullName evidence="2">SDR family oxidoreductase</fullName>
    </submittedName>
</protein>
<reference evidence="2 3" key="1">
    <citation type="submission" date="2018-08" db="EMBL/GenBank/DDBJ databases">
        <title>Cellulomonas rhizosphaerae sp. nov., a novel actinomycete isolated from soil.</title>
        <authorList>
            <person name="Tian Y."/>
        </authorList>
    </citation>
    <scope>NUCLEOTIDE SEQUENCE [LARGE SCALE GENOMIC DNA]</scope>
    <source>
        <strain evidence="2 3">NEAU-TCZ24</strain>
    </source>
</reference>
<comment type="caution">
    <text evidence="2">The sequence shown here is derived from an EMBL/GenBank/DDBJ whole genome shotgun (WGS) entry which is preliminary data.</text>
</comment>
<evidence type="ECO:0000259" key="1">
    <source>
        <dbReference type="Pfam" id="PF01370"/>
    </source>
</evidence>
<dbReference type="PANTHER" id="PTHR48079">
    <property type="entry name" value="PROTEIN YEEZ"/>
    <property type="match status" value="1"/>
</dbReference>
<dbReference type="OrthoDB" id="9787292at2"/>
<dbReference type="Gene3D" id="3.40.50.720">
    <property type="entry name" value="NAD(P)-binding Rossmann-like Domain"/>
    <property type="match status" value="1"/>
</dbReference>
<accession>A0A413RHU5</accession>
<feature type="domain" description="NAD-dependent epimerase/dehydratase" evidence="1">
    <location>
        <begin position="3"/>
        <end position="213"/>
    </location>
</feature>
<evidence type="ECO:0000313" key="3">
    <source>
        <dbReference type="Proteomes" id="UP000283374"/>
    </source>
</evidence>
<dbReference type="EMBL" id="QWKP01000220">
    <property type="protein sequence ID" value="RHA37757.1"/>
    <property type="molecule type" value="Genomic_DNA"/>
</dbReference>
<sequence length="298" mass="30419">MRVFVTGASGWIGSAVVPELLAAGHHVVGLARSDESAARIVAAGAEPHAGSLDDLESLRSAAAAADAVIHLGFKHDFSDMPGAWATERAVVQTFLDTLEGSDRPFLLASGTAGLAPGSVVTERVPSLASGPGSPRGGGENLALDYATRGVRSVALRFAPTVHGEGDHGFVATLAGIARTQGVAGYVGDGSNLWPAVHRRDAARLVALALDSAPAGTVVHAIGEEGVPTRAIAEALGRGLGVPAASIAPDDVDAHFGWIGRFFALDIPSSSALTRELLGWEPREQGILADIEAGYYTGA</sequence>
<dbReference type="AlphaFoldDB" id="A0A413RHU5"/>
<gene>
    <name evidence="2" type="ORF">D1825_16075</name>
</gene>
<dbReference type="Pfam" id="PF01370">
    <property type="entry name" value="Epimerase"/>
    <property type="match status" value="1"/>
</dbReference>